<organism evidence="1 2">
    <name type="scientific">Caulifigura coniformis</name>
    <dbReference type="NCBI Taxonomy" id="2527983"/>
    <lineage>
        <taxon>Bacteria</taxon>
        <taxon>Pseudomonadati</taxon>
        <taxon>Planctomycetota</taxon>
        <taxon>Planctomycetia</taxon>
        <taxon>Planctomycetales</taxon>
        <taxon>Planctomycetaceae</taxon>
        <taxon>Caulifigura</taxon>
    </lineage>
</organism>
<evidence type="ECO:0000313" key="2">
    <source>
        <dbReference type="Proteomes" id="UP000315700"/>
    </source>
</evidence>
<evidence type="ECO:0000313" key="1">
    <source>
        <dbReference type="EMBL" id="QDT52070.1"/>
    </source>
</evidence>
<name>A0A517S7H0_9PLAN</name>
<proteinExistence type="predicted"/>
<keyword evidence="2" id="KW-1185">Reference proteome</keyword>
<dbReference type="OrthoDB" id="251209at2"/>
<dbReference type="KEGG" id="ccos:Pan44_00780"/>
<sequence length="229" mass="25719">MTASAESTIRRPSLRRAIGVVVGIALALSTSGCAQFVLLGLLLGGPPSIEPDFDAETGLSMAKKDVKVVVVCYAPLELRYNFPSIDKEVAAQVSYRLFEHKIVPIEPDYVRAWVDQHPDWEMASEIGKAFDADYVIEIELESFSLYEEGTTTSLYRGKTVGFVHVSDMKDDGERIFSKDLDFAFPTRVPRSAYDQSLVSFKREYLSRLSEKIGFMFYEHYSGDMIGWAN</sequence>
<dbReference type="EMBL" id="CP036271">
    <property type="protein sequence ID" value="QDT52070.1"/>
    <property type="molecule type" value="Genomic_DNA"/>
</dbReference>
<dbReference type="InParanoid" id="A0A517S7H0"/>
<dbReference type="Proteomes" id="UP000315700">
    <property type="component" value="Chromosome"/>
</dbReference>
<dbReference type="AlphaFoldDB" id="A0A517S7H0"/>
<dbReference type="RefSeq" id="WP_145026080.1">
    <property type="nucleotide sequence ID" value="NZ_CP036271.1"/>
</dbReference>
<reference evidence="1 2" key="1">
    <citation type="submission" date="2019-02" db="EMBL/GenBank/DDBJ databases">
        <title>Deep-cultivation of Planctomycetes and their phenomic and genomic characterization uncovers novel biology.</title>
        <authorList>
            <person name="Wiegand S."/>
            <person name="Jogler M."/>
            <person name="Boedeker C."/>
            <person name="Pinto D."/>
            <person name="Vollmers J."/>
            <person name="Rivas-Marin E."/>
            <person name="Kohn T."/>
            <person name="Peeters S.H."/>
            <person name="Heuer A."/>
            <person name="Rast P."/>
            <person name="Oberbeckmann S."/>
            <person name="Bunk B."/>
            <person name="Jeske O."/>
            <person name="Meyerdierks A."/>
            <person name="Storesund J.E."/>
            <person name="Kallscheuer N."/>
            <person name="Luecker S."/>
            <person name="Lage O.M."/>
            <person name="Pohl T."/>
            <person name="Merkel B.J."/>
            <person name="Hornburger P."/>
            <person name="Mueller R.-W."/>
            <person name="Bruemmer F."/>
            <person name="Labrenz M."/>
            <person name="Spormann A.M."/>
            <person name="Op den Camp H."/>
            <person name="Overmann J."/>
            <person name="Amann R."/>
            <person name="Jetten M.S.M."/>
            <person name="Mascher T."/>
            <person name="Medema M.H."/>
            <person name="Devos D.P."/>
            <person name="Kaster A.-K."/>
            <person name="Ovreas L."/>
            <person name="Rohde M."/>
            <person name="Galperin M.Y."/>
            <person name="Jogler C."/>
        </authorList>
    </citation>
    <scope>NUCLEOTIDE SEQUENCE [LARGE SCALE GENOMIC DNA]</scope>
    <source>
        <strain evidence="1 2">Pan44</strain>
    </source>
</reference>
<protein>
    <submittedName>
        <fullName evidence="1">Uncharacterized protein</fullName>
    </submittedName>
</protein>
<accession>A0A517S7H0</accession>
<gene>
    <name evidence="1" type="ORF">Pan44_00780</name>
</gene>